<dbReference type="EMBL" id="JAJJMB010014788">
    <property type="protein sequence ID" value="KAI3858069.1"/>
    <property type="molecule type" value="Genomic_DNA"/>
</dbReference>
<evidence type="ECO:0008006" key="3">
    <source>
        <dbReference type="Google" id="ProtNLM"/>
    </source>
</evidence>
<accession>A0AAD4S441</accession>
<name>A0AAD4S441_9MAGN</name>
<comment type="caution">
    <text evidence="1">The sequence shown here is derived from an EMBL/GenBank/DDBJ whole genome shotgun (WGS) entry which is preliminary data.</text>
</comment>
<dbReference type="Proteomes" id="UP001202328">
    <property type="component" value="Unassembled WGS sequence"/>
</dbReference>
<evidence type="ECO:0000313" key="2">
    <source>
        <dbReference type="Proteomes" id="UP001202328"/>
    </source>
</evidence>
<dbReference type="SUPFAM" id="SSF54277">
    <property type="entry name" value="CAD &amp; PB1 domains"/>
    <property type="match status" value="1"/>
</dbReference>
<evidence type="ECO:0000313" key="1">
    <source>
        <dbReference type="EMBL" id="KAI3858069.1"/>
    </source>
</evidence>
<dbReference type="AlphaFoldDB" id="A0AAD4S441"/>
<proteinExistence type="predicted"/>
<organism evidence="1 2">
    <name type="scientific">Papaver atlanticum</name>
    <dbReference type="NCBI Taxonomy" id="357466"/>
    <lineage>
        <taxon>Eukaryota</taxon>
        <taxon>Viridiplantae</taxon>
        <taxon>Streptophyta</taxon>
        <taxon>Embryophyta</taxon>
        <taxon>Tracheophyta</taxon>
        <taxon>Spermatophyta</taxon>
        <taxon>Magnoliopsida</taxon>
        <taxon>Ranunculales</taxon>
        <taxon>Papaveraceae</taxon>
        <taxon>Papaveroideae</taxon>
        <taxon>Papaver</taxon>
    </lineage>
</organism>
<sequence>MGAFSGLAAGIKPVLNFKVEGSSGAVNDMATTMVQKFWDSALALDPPEDDYDTQSDQDHPQFLCEDDEGNKFLLTTDSDLAGAISHARTTGLKFLHHLGRIYDTKRRRLLYGCSLEHSWLYLAFFV</sequence>
<gene>
    <name evidence="1" type="ORF">MKW98_029543</name>
</gene>
<keyword evidence="2" id="KW-1185">Reference proteome</keyword>
<reference evidence="1" key="1">
    <citation type="submission" date="2022-04" db="EMBL/GenBank/DDBJ databases">
        <title>A functionally conserved STORR gene fusion in Papaver species that diverged 16.8 million years ago.</title>
        <authorList>
            <person name="Catania T."/>
        </authorList>
    </citation>
    <scope>NUCLEOTIDE SEQUENCE</scope>
    <source>
        <strain evidence="1">S-188037</strain>
    </source>
</reference>
<protein>
    <recommendedName>
        <fullName evidence="3">PB1 domain-containing protein</fullName>
    </recommendedName>
</protein>